<feature type="non-terminal residue" evidence="2">
    <location>
        <position position="1"/>
    </location>
</feature>
<evidence type="ECO:0000313" key="2">
    <source>
        <dbReference type="EMBL" id="MBR7674410.1"/>
    </source>
</evidence>
<dbReference type="InterPro" id="IPR011009">
    <property type="entry name" value="Kinase-like_dom_sf"/>
</dbReference>
<comment type="caution">
    <text evidence="2">The sequence shown here is derived from an EMBL/GenBank/DDBJ whole genome shotgun (WGS) entry which is preliminary data.</text>
</comment>
<dbReference type="Gene3D" id="3.90.1200.10">
    <property type="match status" value="1"/>
</dbReference>
<name>A0A8T4ISI1_9ACTN</name>
<dbReference type="AlphaFoldDB" id="A0A8T4ISI1"/>
<dbReference type="EMBL" id="JAGSMN010000340">
    <property type="protein sequence ID" value="MBR7674410.1"/>
    <property type="molecule type" value="Genomic_DNA"/>
</dbReference>
<gene>
    <name evidence="2" type="ORF">KDA82_15555</name>
</gene>
<evidence type="ECO:0000259" key="1">
    <source>
        <dbReference type="Pfam" id="PF01636"/>
    </source>
</evidence>
<organism evidence="2 3">
    <name type="scientific">Streptomyces daliensis</name>
    <dbReference type="NCBI Taxonomy" id="299421"/>
    <lineage>
        <taxon>Bacteria</taxon>
        <taxon>Bacillati</taxon>
        <taxon>Actinomycetota</taxon>
        <taxon>Actinomycetes</taxon>
        <taxon>Kitasatosporales</taxon>
        <taxon>Streptomycetaceae</taxon>
        <taxon>Streptomyces</taxon>
    </lineage>
</organism>
<protein>
    <submittedName>
        <fullName evidence="2">Phosphotransferase</fullName>
    </submittedName>
</protein>
<accession>A0A8T4ISI1</accession>
<dbReference type="InterPro" id="IPR002575">
    <property type="entry name" value="Aminoglycoside_PTrfase"/>
</dbReference>
<dbReference type="Pfam" id="PF01636">
    <property type="entry name" value="APH"/>
    <property type="match status" value="1"/>
</dbReference>
<proteinExistence type="predicted"/>
<feature type="domain" description="Aminoglycoside phosphotransferase" evidence="1">
    <location>
        <begin position="14"/>
        <end position="92"/>
    </location>
</feature>
<keyword evidence="3" id="KW-1185">Reference proteome</keyword>
<sequence>PRGPRGAGPGSAAPDAPLALCHGDFHLGQLVRHPAPDGPWKLIDVDDVGLGDPAWDLARPAAWYAAGVLPPAEWDRFLGAYQSANGTAGRDPWPRLDAPARALTAQIAALALTKAYAARRPLDGDEEACVDACARIAAVAELP</sequence>
<evidence type="ECO:0000313" key="3">
    <source>
        <dbReference type="Proteomes" id="UP000675554"/>
    </source>
</evidence>
<reference evidence="2" key="1">
    <citation type="submission" date="2021-04" db="EMBL/GenBank/DDBJ databases">
        <title>Sequencing of actinobacteria type strains.</title>
        <authorList>
            <person name="Nguyen G.-S."/>
            <person name="Wentzel A."/>
        </authorList>
    </citation>
    <scope>NUCLEOTIDE SEQUENCE</scope>
    <source>
        <strain evidence="2">DSM 42095</strain>
    </source>
</reference>
<dbReference type="SUPFAM" id="SSF56112">
    <property type="entry name" value="Protein kinase-like (PK-like)"/>
    <property type="match status" value="1"/>
</dbReference>
<dbReference type="Proteomes" id="UP000675554">
    <property type="component" value="Unassembled WGS sequence"/>
</dbReference>